<dbReference type="Gene3D" id="3.30.70.60">
    <property type="match status" value="1"/>
</dbReference>
<dbReference type="EMBL" id="PCYI01000015">
    <property type="protein sequence ID" value="PIR44927.1"/>
    <property type="molecule type" value="Genomic_DNA"/>
</dbReference>
<dbReference type="GO" id="GO:0043683">
    <property type="term" value="P:type IV pilus assembly"/>
    <property type="evidence" value="ECO:0007669"/>
    <property type="project" value="InterPro"/>
</dbReference>
<organism evidence="1 2">
    <name type="scientific">Candidatus Vogelbacteria bacterium CG10_big_fil_rev_8_21_14_0_10_51_16</name>
    <dbReference type="NCBI Taxonomy" id="1975045"/>
    <lineage>
        <taxon>Bacteria</taxon>
        <taxon>Candidatus Vogeliibacteriota</taxon>
    </lineage>
</organism>
<comment type="caution">
    <text evidence="1">The sequence shown here is derived from an EMBL/GenBank/DDBJ whole genome shotgun (WGS) entry which is preliminary data.</text>
</comment>
<dbReference type="Pfam" id="PF04350">
    <property type="entry name" value="PilO"/>
    <property type="match status" value="1"/>
</dbReference>
<dbReference type="GO" id="GO:0043107">
    <property type="term" value="P:type IV pilus-dependent motility"/>
    <property type="evidence" value="ECO:0007669"/>
    <property type="project" value="InterPro"/>
</dbReference>
<evidence type="ECO:0008006" key="3">
    <source>
        <dbReference type="Google" id="ProtNLM"/>
    </source>
</evidence>
<dbReference type="InterPro" id="IPR014717">
    <property type="entry name" value="Transl_elong_EF1B/ribsomal_bS6"/>
</dbReference>
<gene>
    <name evidence="1" type="ORF">COV10_02140</name>
</gene>
<name>A0A2H0REN6_9BACT</name>
<sequence>MTRYLLPIFLVVVSFGLFFGFTSPVLTDIENARAKSAELESALANDRDLQTIRSEKLGVYNSFSDEELGRIDKALPNSVDNVRLIIDIDNLASKYNMAVKNAKIKTDERGQETIGADTRGYGTVTLAFSVTGSYNDMRFFLRDLETSLRLVDVTSLSFSASEQDLNDYAIEVQTYWLK</sequence>
<proteinExistence type="predicted"/>
<protein>
    <recommendedName>
        <fullName evidence="3">Type 4a pilus biogenesis protein PilO</fullName>
    </recommendedName>
</protein>
<evidence type="ECO:0000313" key="2">
    <source>
        <dbReference type="Proteomes" id="UP000228767"/>
    </source>
</evidence>
<accession>A0A2H0REN6</accession>
<dbReference type="AlphaFoldDB" id="A0A2H0REN6"/>
<evidence type="ECO:0000313" key="1">
    <source>
        <dbReference type="EMBL" id="PIR44927.1"/>
    </source>
</evidence>
<reference evidence="1 2" key="1">
    <citation type="submission" date="2017-09" db="EMBL/GenBank/DDBJ databases">
        <title>Depth-based differentiation of microbial function through sediment-hosted aquifers and enrichment of novel symbionts in the deep terrestrial subsurface.</title>
        <authorList>
            <person name="Probst A.J."/>
            <person name="Ladd B."/>
            <person name="Jarett J.K."/>
            <person name="Geller-Mcgrath D.E."/>
            <person name="Sieber C.M."/>
            <person name="Emerson J.B."/>
            <person name="Anantharaman K."/>
            <person name="Thomas B.C."/>
            <person name="Malmstrom R."/>
            <person name="Stieglmeier M."/>
            <person name="Klingl A."/>
            <person name="Woyke T."/>
            <person name="Ryan C.M."/>
            <person name="Banfield J.F."/>
        </authorList>
    </citation>
    <scope>NUCLEOTIDE SEQUENCE [LARGE SCALE GENOMIC DNA]</scope>
    <source>
        <strain evidence="1">CG10_big_fil_rev_8_21_14_0_10_51_16</strain>
    </source>
</reference>
<dbReference type="InterPro" id="IPR007445">
    <property type="entry name" value="PilO"/>
</dbReference>
<dbReference type="Proteomes" id="UP000228767">
    <property type="component" value="Unassembled WGS sequence"/>
</dbReference>